<feature type="chain" id="PRO_5001784180" evidence="1">
    <location>
        <begin position="21"/>
        <end position="165"/>
    </location>
</feature>
<reference evidence="3" key="2">
    <citation type="submission" date="2020-05" db="UniProtKB">
        <authorList>
            <consortium name="EnsemblMetazoa"/>
        </authorList>
    </citation>
    <scope>IDENTIFICATION</scope>
</reference>
<sequence>MRNFLRLFLAVPSLVLLAHGYVYECERGTDPTLCCLWNFQYGKNDTPPSVNIPSSVEKIRISKEQYYYARRLSIFVYDPVLHSTILRNPTSVQISNNYIGELHMPTDLQMGEFQNNWIRVVHTNSSLSYKVTYLDLMHNSIADISNFSALTTYRHSTSRATSLRR</sequence>
<dbReference type="EMBL" id="KE525167">
    <property type="protein sequence ID" value="KFB42170.1"/>
    <property type="molecule type" value="Genomic_DNA"/>
</dbReference>
<dbReference type="VEuPathDB" id="VectorBase:ASIC009849"/>
<evidence type="ECO:0000313" key="2">
    <source>
        <dbReference type="EMBL" id="KFB42170.1"/>
    </source>
</evidence>
<dbReference type="InterPro" id="IPR001611">
    <property type="entry name" value="Leu-rich_rpt"/>
</dbReference>
<evidence type="ECO:0000256" key="1">
    <source>
        <dbReference type="SAM" id="SignalP"/>
    </source>
</evidence>
<feature type="signal peptide" evidence="1">
    <location>
        <begin position="1"/>
        <end position="20"/>
    </location>
</feature>
<dbReference type="AlphaFoldDB" id="A0A084VW26"/>
<accession>A0A084VW26</accession>
<dbReference type="VEuPathDB" id="VectorBase:ASIS010294"/>
<dbReference type="Gene3D" id="3.80.10.10">
    <property type="entry name" value="Ribonuclease Inhibitor"/>
    <property type="match status" value="1"/>
</dbReference>
<dbReference type="OrthoDB" id="676979at2759"/>
<dbReference type="EMBL" id="ATLV01017408">
    <property type="status" value="NOT_ANNOTATED_CDS"/>
    <property type="molecule type" value="Genomic_DNA"/>
</dbReference>
<keyword evidence="1" id="KW-0732">Signal</keyword>
<keyword evidence="4" id="KW-1185">Reference proteome</keyword>
<name>A0A084VW26_ANOSI</name>
<dbReference type="Proteomes" id="UP000030765">
    <property type="component" value="Unassembled WGS sequence"/>
</dbReference>
<protein>
    <submittedName>
        <fullName evidence="2">AGAP013186-PA-like protein</fullName>
    </submittedName>
</protein>
<proteinExistence type="predicted"/>
<reference evidence="2 4" key="1">
    <citation type="journal article" date="2014" name="BMC Genomics">
        <title>Genome sequence of Anopheles sinensis provides insight into genetics basis of mosquito competence for malaria parasites.</title>
        <authorList>
            <person name="Zhou D."/>
            <person name="Zhang D."/>
            <person name="Ding G."/>
            <person name="Shi L."/>
            <person name="Hou Q."/>
            <person name="Ye Y."/>
            <person name="Xu Y."/>
            <person name="Zhou H."/>
            <person name="Xiong C."/>
            <person name="Li S."/>
            <person name="Yu J."/>
            <person name="Hong S."/>
            <person name="Yu X."/>
            <person name="Zou P."/>
            <person name="Chen C."/>
            <person name="Chang X."/>
            <person name="Wang W."/>
            <person name="Lv Y."/>
            <person name="Sun Y."/>
            <person name="Ma L."/>
            <person name="Shen B."/>
            <person name="Zhu C."/>
        </authorList>
    </citation>
    <scope>NUCLEOTIDE SEQUENCE [LARGE SCALE GENOMIC DNA]</scope>
</reference>
<evidence type="ECO:0000313" key="3">
    <source>
        <dbReference type="EnsemblMetazoa" id="ASIC009849-PA"/>
    </source>
</evidence>
<organism evidence="2">
    <name type="scientific">Anopheles sinensis</name>
    <name type="common">Mosquito</name>
    <dbReference type="NCBI Taxonomy" id="74873"/>
    <lineage>
        <taxon>Eukaryota</taxon>
        <taxon>Metazoa</taxon>
        <taxon>Ecdysozoa</taxon>
        <taxon>Arthropoda</taxon>
        <taxon>Hexapoda</taxon>
        <taxon>Insecta</taxon>
        <taxon>Pterygota</taxon>
        <taxon>Neoptera</taxon>
        <taxon>Endopterygota</taxon>
        <taxon>Diptera</taxon>
        <taxon>Nematocera</taxon>
        <taxon>Culicoidea</taxon>
        <taxon>Culicidae</taxon>
        <taxon>Anophelinae</taxon>
        <taxon>Anopheles</taxon>
    </lineage>
</organism>
<dbReference type="PROSITE" id="PS51450">
    <property type="entry name" value="LRR"/>
    <property type="match status" value="1"/>
</dbReference>
<gene>
    <name evidence="2" type="ORF">ZHAS_00009849</name>
</gene>
<dbReference type="InterPro" id="IPR032675">
    <property type="entry name" value="LRR_dom_sf"/>
</dbReference>
<dbReference type="STRING" id="74873.A0A084VW26"/>
<dbReference type="EnsemblMetazoa" id="ASIC009849-RA">
    <property type="protein sequence ID" value="ASIC009849-PA"/>
    <property type="gene ID" value="ASIC009849"/>
</dbReference>
<evidence type="ECO:0000313" key="4">
    <source>
        <dbReference type="Proteomes" id="UP000030765"/>
    </source>
</evidence>